<evidence type="ECO:0000313" key="3">
    <source>
        <dbReference type="Proteomes" id="UP001153069"/>
    </source>
</evidence>
<feature type="compositionally biased region" description="Low complexity" evidence="1">
    <location>
        <begin position="21"/>
        <end position="42"/>
    </location>
</feature>
<dbReference type="AlphaFoldDB" id="A0A9N8D8E4"/>
<keyword evidence="3" id="KW-1185">Reference proteome</keyword>
<accession>A0A9N8D8E4</accession>
<evidence type="ECO:0000313" key="2">
    <source>
        <dbReference type="EMBL" id="CAB9497106.1"/>
    </source>
</evidence>
<reference evidence="2" key="1">
    <citation type="submission" date="2020-06" db="EMBL/GenBank/DDBJ databases">
        <authorList>
            <consortium name="Plant Systems Biology data submission"/>
        </authorList>
    </citation>
    <scope>NUCLEOTIDE SEQUENCE</scope>
    <source>
        <strain evidence="2">D6</strain>
    </source>
</reference>
<gene>
    <name evidence="2" type="ORF">SEMRO_14_G010600.1</name>
</gene>
<comment type="caution">
    <text evidence="2">The sequence shown here is derived from an EMBL/GenBank/DDBJ whole genome shotgun (WGS) entry which is preliminary data.</text>
</comment>
<feature type="region of interest" description="Disordered" evidence="1">
    <location>
        <begin position="141"/>
        <end position="290"/>
    </location>
</feature>
<feature type="region of interest" description="Disordered" evidence="1">
    <location>
        <begin position="1"/>
        <end position="112"/>
    </location>
</feature>
<feature type="compositionally biased region" description="Basic and acidic residues" evidence="1">
    <location>
        <begin position="72"/>
        <end position="89"/>
    </location>
</feature>
<name>A0A9N8D8E4_9STRA</name>
<dbReference type="Proteomes" id="UP001153069">
    <property type="component" value="Unassembled WGS sequence"/>
</dbReference>
<organism evidence="2 3">
    <name type="scientific">Seminavis robusta</name>
    <dbReference type="NCBI Taxonomy" id="568900"/>
    <lineage>
        <taxon>Eukaryota</taxon>
        <taxon>Sar</taxon>
        <taxon>Stramenopiles</taxon>
        <taxon>Ochrophyta</taxon>
        <taxon>Bacillariophyta</taxon>
        <taxon>Bacillariophyceae</taxon>
        <taxon>Bacillariophycidae</taxon>
        <taxon>Naviculales</taxon>
        <taxon>Naviculaceae</taxon>
        <taxon>Seminavis</taxon>
    </lineage>
</organism>
<evidence type="ECO:0000256" key="1">
    <source>
        <dbReference type="SAM" id="MobiDB-lite"/>
    </source>
</evidence>
<dbReference type="EMBL" id="CAICTM010000014">
    <property type="protein sequence ID" value="CAB9497106.1"/>
    <property type="molecule type" value="Genomic_DNA"/>
</dbReference>
<proteinExistence type="predicted"/>
<sequence length="325" mass="35339">MTAALESPRLDKSGRRKAKRTTSGESTGSVRSSTSKRSSSPYRRTKSNSETKKTGMDPNDILAMSSPYRRSKTSEKKSDKSLRKSKQEKPTLSPHEILQLLEKGASSGDGQLAGQYFDHVKKTAVPMAPVDLDDSARFNAAAEQAVSRRSEGSDPFADGKIMSASEPGRGRSSRSDRTGRSKKSSSPKKSGMEEIAEDATKSKRSLSPARTFMSSLGFRRQTTTPAAPSKEESPKLRRQVTAPQAAPSSPNRRSKSPRDCKGSPNNMRSSTGGSSTRKSKKPSQDPQDVLRMLEACASKDVDLGNMYMKGLMETPLKHVKKYSGP</sequence>
<protein>
    <submittedName>
        <fullName evidence="2">Uncharacterized protein</fullName>
    </submittedName>
</protein>